<dbReference type="Proteomes" id="UP001326613">
    <property type="component" value="Chromosome"/>
</dbReference>
<dbReference type="EMBL" id="CP112932">
    <property type="protein sequence ID" value="WPY00820.1"/>
    <property type="molecule type" value="Genomic_DNA"/>
</dbReference>
<evidence type="ECO:0000313" key="4">
    <source>
        <dbReference type="EMBL" id="WPY00820.1"/>
    </source>
</evidence>
<feature type="transmembrane region" description="Helical" evidence="3">
    <location>
        <begin position="139"/>
        <end position="162"/>
    </location>
</feature>
<accession>A0ABZ0UUE3</accession>
<sequence length="387" mass="40054">MKEKLPTKKKSIEEQKTQSQEIEKQKNPSWYQKGVAGKIIGGLAGVGAKIVDKVREAGHKVSDFMEAKLGPKWGRIAGAVVGVVAGVMVAGAIVAATALTGGVGLAATAGIYAGCALAMGAVGTGVGHVVGKKVGVGTLITAGVGMQAGIPPVTALAAGVGLEVVSEKLTGKNIGEHMNSAGVAAGIIASAALTGGMSLPVLLAGATAGKGVDLAVEKLTGKTIGQLGDKALETVSAKLTEAAQSCAIDPRAKEWLVEQTKCQAVSQERLKEIEKSIGSPDRTQDHSLANNLAKQQEREVKPLEQALNEAKEKKQQQTKIVSETQQDVSANVKVEQQKDVKLPSLQESVSQIKSNIKTQEPKLLEDKSKEPVSSKKPLQQSGGSRTM</sequence>
<keyword evidence="3" id="KW-0812">Transmembrane</keyword>
<gene>
    <name evidence="4" type="ORF">Trichorick_00708</name>
</gene>
<keyword evidence="1" id="KW-0175">Coiled coil</keyword>
<feature type="compositionally biased region" description="Polar residues" evidence="2">
    <location>
        <begin position="345"/>
        <end position="358"/>
    </location>
</feature>
<feature type="compositionally biased region" description="Basic and acidic residues" evidence="2">
    <location>
        <begin position="359"/>
        <end position="373"/>
    </location>
</feature>
<dbReference type="RefSeq" id="WP_323737652.1">
    <property type="nucleotide sequence ID" value="NZ_CP112932.1"/>
</dbReference>
<keyword evidence="5" id="KW-1185">Reference proteome</keyword>
<feature type="coiled-coil region" evidence="1">
    <location>
        <begin position="293"/>
        <end position="327"/>
    </location>
</feature>
<proteinExistence type="predicted"/>
<name>A0ABZ0UUE3_9RICK</name>
<keyword evidence="3" id="KW-0472">Membrane</keyword>
<evidence type="ECO:0000256" key="2">
    <source>
        <dbReference type="SAM" id="MobiDB-lite"/>
    </source>
</evidence>
<feature type="transmembrane region" description="Helical" evidence="3">
    <location>
        <begin position="76"/>
        <end position="99"/>
    </location>
</feature>
<feature type="transmembrane region" description="Helical" evidence="3">
    <location>
        <begin position="182"/>
        <end position="204"/>
    </location>
</feature>
<evidence type="ECO:0000256" key="3">
    <source>
        <dbReference type="SAM" id="Phobius"/>
    </source>
</evidence>
<feature type="region of interest" description="Disordered" evidence="2">
    <location>
        <begin position="1"/>
        <end position="28"/>
    </location>
</feature>
<keyword evidence="3" id="KW-1133">Transmembrane helix</keyword>
<feature type="compositionally biased region" description="Polar residues" evidence="2">
    <location>
        <begin position="376"/>
        <end position="387"/>
    </location>
</feature>
<evidence type="ECO:0000256" key="1">
    <source>
        <dbReference type="SAM" id="Coils"/>
    </source>
</evidence>
<feature type="transmembrane region" description="Helical" evidence="3">
    <location>
        <begin position="105"/>
        <end position="127"/>
    </location>
</feature>
<organism evidence="4 5">
    <name type="scientific">Candidatus Trichorickettsia mobilis</name>
    <dbReference type="NCBI Taxonomy" id="1346319"/>
    <lineage>
        <taxon>Bacteria</taxon>
        <taxon>Pseudomonadati</taxon>
        <taxon>Pseudomonadota</taxon>
        <taxon>Alphaproteobacteria</taxon>
        <taxon>Rickettsiales</taxon>
        <taxon>Rickettsiaceae</taxon>
        <taxon>Rickettsieae</taxon>
        <taxon>Candidatus Trichorickettsia</taxon>
    </lineage>
</organism>
<protein>
    <submittedName>
        <fullName evidence="4">Uncharacterized protein</fullName>
    </submittedName>
</protein>
<feature type="region of interest" description="Disordered" evidence="2">
    <location>
        <begin position="329"/>
        <end position="387"/>
    </location>
</feature>
<evidence type="ECO:0000313" key="5">
    <source>
        <dbReference type="Proteomes" id="UP001326613"/>
    </source>
</evidence>
<reference evidence="4 5" key="1">
    <citation type="submission" date="2022-10" db="EMBL/GenBank/DDBJ databases">
        <title>Host association and intracellularity evolved multiple times independently in the Rickettsiales.</title>
        <authorList>
            <person name="Castelli M."/>
            <person name="Nardi T."/>
            <person name="Gammuto L."/>
            <person name="Bellinzona G."/>
            <person name="Sabaneyeva E."/>
            <person name="Potekhin A."/>
            <person name="Serra V."/>
            <person name="Petroni G."/>
            <person name="Sassera D."/>
        </authorList>
    </citation>
    <scope>NUCLEOTIDE SEQUENCE [LARGE SCALE GENOMIC DNA]</scope>
    <source>
        <strain evidence="4 5">Kr 154-4</strain>
    </source>
</reference>
<feature type="compositionally biased region" description="Basic and acidic residues" evidence="2">
    <location>
        <begin position="1"/>
        <end position="26"/>
    </location>
</feature>